<dbReference type="AlphaFoldDB" id="A0A7H8QE23"/>
<keyword evidence="1" id="KW-0812">Transmembrane</keyword>
<sequence length="74" mass="7837">MKILVIIFATIVLAFSAYGLLTGNTAGILPFMLLGLVIMFVAAGISEFGKRKVDGLINFVLAASILIAAIYAFQ</sequence>
<organism evidence="2 3">
    <name type="scientific">Planococcus glaciei</name>
    <dbReference type="NCBI Taxonomy" id="459472"/>
    <lineage>
        <taxon>Bacteria</taxon>
        <taxon>Bacillati</taxon>
        <taxon>Bacillota</taxon>
        <taxon>Bacilli</taxon>
        <taxon>Bacillales</taxon>
        <taxon>Caryophanaceae</taxon>
        <taxon>Planococcus</taxon>
    </lineage>
</organism>
<keyword evidence="3" id="KW-1185">Reference proteome</keyword>
<keyword evidence="1" id="KW-0472">Membrane</keyword>
<evidence type="ECO:0000313" key="3">
    <source>
        <dbReference type="Proteomes" id="UP000509222"/>
    </source>
</evidence>
<reference evidence="3" key="2">
    <citation type="submission" date="2020-06" db="EMBL/GenBank/DDBJ databases">
        <title>Isolation of Planomicrobium glaciei.</title>
        <authorList>
            <person name="Malisova L."/>
            <person name="Safrankova R."/>
            <person name="Jakubu V."/>
            <person name="Spanelova P."/>
        </authorList>
    </citation>
    <scope>NUCLEOTIDE SEQUENCE [LARGE SCALE GENOMIC DNA]</scope>
    <source>
        <strain evidence="3">NRL-ATB46093</strain>
    </source>
</reference>
<feature type="transmembrane region" description="Helical" evidence="1">
    <location>
        <begin position="29"/>
        <end position="48"/>
    </location>
</feature>
<dbReference type="EMBL" id="CP051177">
    <property type="protein sequence ID" value="QKX52200.1"/>
    <property type="molecule type" value="Genomic_DNA"/>
</dbReference>
<evidence type="ECO:0008006" key="4">
    <source>
        <dbReference type="Google" id="ProtNLM"/>
    </source>
</evidence>
<reference evidence="2 3" key="1">
    <citation type="submission" date="2020-04" db="EMBL/GenBank/DDBJ databases">
        <authorList>
            <person name="Pajer P."/>
            <person name="Broz P."/>
        </authorList>
    </citation>
    <scope>NUCLEOTIDE SEQUENCE [LARGE SCALE GENOMIC DNA]</scope>
    <source>
        <strain evidence="3">NRL-ATB46093</strain>
    </source>
</reference>
<dbReference type="Proteomes" id="UP000509222">
    <property type="component" value="Chromosome"/>
</dbReference>
<accession>A0A7H8QE23</accession>
<evidence type="ECO:0000256" key="1">
    <source>
        <dbReference type="SAM" id="Phobius"/>
    </source>
</evidence>
<feature type="transmembrane region" description="Helical" evidence="1">
    <location>
        <begin position="55"/>
        <end position="73"/>
    </location>
</feature>
<dbReference type="RefSeq" id="WP_036803425.1">
    <property type="nucleotide sequence ID" value="NZ_CP051177.1"/>
</dbReference>
<protein>
    <recommendedName>
        <fullName evidence="4">DUF3953 domain-containing protein</fullName>
    </recommendedName>
</protein>
<name>A0A7H8QE23_9BACL</name>
<proteinExistence type="predicted"/>
<gene>
    <name evidence="2" type="ORF">HF394_17375</name>
</gene>
<keyword evidence="1" id="KW-1133">Transmembrane helix</keyword>
<evidence type="ECO:0000313" key="2">
    <source>
        <dbReference type="EMBL" id="QKX52200.1"/>
    </source>
</evidence>